<organism evidence="9 10">
    <name type="scientific">Peribacillus deserti</name>
    <dbReference type="NCBI Taxonomy" id="673318"/>
    <lineage>
        <taxon>Bacteria</taxon>
        <taxon>Bacillati</taxon>
        <taxon>Bacillota</taxon>
        <taxon>Bacilli</taxon>
        <taxon>Bacillales</taxon>
        <taxon>Bacillaceae</taxon>
        <taxon>Peribacillus</taxon>
    </lineage>
</organism>
<evidence type="ECO:0000256" key="3">
    <source>
        <dbReference type="ARBA" id="ARBA00022670"/>
    </source>
</evidence>
<name>A0A2N5M8Q1_9BACI</name>
<dbReference type="RefSeq" id="WP_101640810.1">
    <property type="nucleotide sequence ID" value="NZ_PGUY01000017.1"/>
</dbReference>
<dbReference type="GO" id="GO:0008270">
    <property type="term" value="F:zinc ion binding"/>
    <property type="evidence" value="ECO:0007669"/>
    <property type="project" value="InterPro"/>
</dbReference>
<accession>A0A2N5M8Q1</accession>
<keyword evidence="5" id="KW-0378">Hydrolase</keyword>
<evidence type="ECO:0000256" key="1">
    <source>
        <dbReference type="ARBA" id="ARBA00001947"/>
    </source>
</evidence>
<keyword evidence="4" id="KW-0479">Metal-binding</keyword>
<dbReference type="InterPro" id="IPR001261">
    <property type="entry name" value="ArgE/DapE_CS"/>
</dbReference>
<keyword evidence="8" id="KW-0482">Metalloprotease</keyword>
<reference evidence="9 10" key="1">
    <citation type="submission" date="2017-11" db="EMBL/GenBank/DDBJ databases">
        <title>Comparitive Functional Genomics of Dry Heat Resistant strains isolated from the Viking Spacecraft.</title>
        <authorList>
            <person name="Seuylemezian A."/>
            <person name="Cooper K."/>
            <person name="Vaishampayan P."/>
        </authorList>
    </citation>
    <scope>NUCLEOTIDE SEQUENCE [LARGE SCALE GENOMIC DNA]</scope>
    <source>
        <strain evidence="9 10">V1-29</strain>
    </source>
</reference>
<dbReference type="GO" id="GO:0008777">
    <property type="term" value="F:acetylornithine deacetylase activity"/>
    <property type="evidence" value="ECO:0007669"/>
    <property type="project" value="TreeGrafter"/>
</dbReference>
<evidence type="ECO:0000256" key="8">
    <source>
        <dbReference type="ARBA" id="ARBA00023049"/>
    </source>
</evidence>
<dbReference type="PANTHER" id="PTHR43808:SF31">
    <property type="entry name" value="N-ACETYL-L-CITRULLINE DEACETYLASE"/>
    <property type="match status" value="1"/>
</dbReference>
<dbReference type="SUPFAM" id="SSF53187">
    <property type="entry name" value="Zn-dependent exopeptidases"/>
    <property type="match status" value="1"/>
</dbReference>
<proteinExistence type="inferred from homology"/>
<evidence type="ECO:0000313" key="9">
    <source>
        <dbReference type="EMBL" id="PLT30744.1"/>
    </source>
</evidence>
<keyword evidence="3" id="KW-0645">Protease</keyword>
<dbReference type="NCBIfam" id="NF005591">
    <property type="entry name" value="PRK07318.1"/>
    <property type="match status" value="1"/>
</dbReference>
<dbReference type="CDD" id="cd03888">
    <property type="entry name" value="M20_PepV"/>
    <property type="match status" value="1"/>
</dbReference>
<keyword evidence="10" id="KW-1185">Reference proteome</keyword>
<dbReference type="OrthoDB" id="9761532at2"/>
<comment type="cofactor">
    <cofactor evidence="1">
        <name>Zn(2+)</name>
        <dbReference type="ChEBI" id="CHEBI:29105"/>
    </cofactor>
</comment>
<evidence type="ECO:0000256" key="6">
    <source>
        <dbReference type="ARBA" id="ARBA00022833"/>
    </source>
</evidence>
<dbReference type="PANTHER" id="PTHR43808">
    <property type="entry name" value="ACETYLORNITHINE DEACETYLASE"/>
    <property type="match status" value="1"/>
</dbReference>
<dbReference type="InterPro" id="IPR002933">
    <property type="entry name" value="Peptidase_M20"/>
</dbReference>
<dbReference type="GO" id="GO:0008237">
    <property type="term" value="F:metallopeptidase activity"/>
    <property type="evidence" value="ECO:0007669"/>
    <property type="project" value="UniProtKB-KW"/>
</dbReference>
<dbReference type="Pfam" id="PF01546">
    <property type="entry name" value="Peptidase_M20"/>
    <property type="match status" value="1"/>
</dbReference>
<comment type="caution">
    <text evidence="9">The sequence shown here is derived from an EMBL/GenBank/DDBJ whole genome shotgun (WGS) entry which is preliminary data.</text>
</comment>
<sequence length="490" mass="53621">MNWHGQILNRKSELLADLTELLKIKSIKDLSTASKEAPMGAAISEALSFMLDKAEKDGFRTKNIEGYAGYAEMGPENAENYIGILCHVDVVPASSGDWTSDPFVPEVRDGMLYARGAIDDKGPTMAAYYACKLVKELGLPLKHRIRIIFGTDEESGMSCMQKYMELEPHPIAGFAPDADFPIIYAEKGQINIRLKFNREIGIVPAQNSVNSSIGAGAEGREMGTVPTLVSFKAGERANVVPDLAVASVSGAGLESVKAAFEIFCRDQNLEGRSVEDQGILTLSIKGKSAHAMEPEKGLNAGTKLAGFLVTQDLELTGHNYLRFLAECLDGDHYGKKLSIAFRDDITGPLTVNPGILQYDANEAFVHLNLRCPVKTSYKHLYEKLEAEAAKYGFETNELRERKPHHVDAEHPLIKTLQKVYQEETLSEPVLLTTGGNTYARTIQNGVAFGALFPGRPDTAHQKDECAAVDDLIKASSIYARAIFELANTDF</sequence>
<evidence type="ECO:0000256" key="5">
    <source>
        <dbReference type="ARBA" id="ARBA00022801"/>
    </source>
</evidence>
<evidence type="ECO:0000256" key="2">
    <source>
        <dbReference type="ARBA" id="ARBA00006247"/>
    </source>
</evidence>
<evidence type="ECO:0000256" key="4">
    <source>
        <dbReference type="ARBA" id="ARBA00022723"/>
    </source>
</evidence>
<dbReference type="GO" id="GO:0006508">
    <property type="term" value="P:proteolysis"/>
    <property type="evidence" value="ECO:0007669"/>
    <property type="project" value="UniProtKB-KW"/>
</dbReference>
<evidence type="ECO:0000256" key="7">
    <source>
        <dbReference type="ARBA" id="ARBA00022997"/>
    </source>
</evidence>
<dbReference type="GO" id="GO:0006526">
    <property type="term" value="P:L-arginine biosynthetic process"/>
    <property type="evidence" value="ECO:0007669"/>
    <property type="project" value="TreeGrafter"/>
</dbReference>
<protein>
    <submittedName>
        <fullName evidence="9">Dipeptidase PepV</fullName>
    </submittedName>
</protein>
<dbReference type="GO" id="GO:0016805">
    <property type="term" value="F:dipeptidase activity"/>
    <property type="evidence" value="ECO:0007669"/>
    <property type="project" value="UniProtKB-KW"/>
</dbReference>
<keyword evidence="6" id="KW-0862">Zinc</keyword>
<evidence type="ECO:0000313" key="10">
    <source>
        <dbReference type="Proteomes" id="UP000234748"/>
    </source>
</evidence>
<dbReference type="AlphaFoldDB" id="A0A2N5M8Q1"/>
<dbReference type="SUPFAM" id="SSF55031">
    <property type="entry name" value="Bacterial exopeptidase dimerisation domain"/>
    <property type="match status" value="1"/>
</dbReference>
<gene>
    <name evidence="9" type="ORF">CUU66_06210</name>
</gene>
<comment type="similarity">
    <text evidence="2">Belongs to the peptidase M20A family.</text>
</comment>
<dbReference type="Proteomes" id="UP000234748">
    <property type="component" value="Unassembled WGS sequence"/>
</dbReference>
<dbReference type="EMBL" id="PGUY01000017">
    <property type="protein sequence ID" value="PLT30744.1"/>
    <property type="molecule type" value="Genomic_DNA"/>
</dbReference>
<dbReference type="NCBIfam" id="TIGR01887">
    <property type="entry name" value="dipeptidaselike"/>
    <property type="match status" value="1"/>
</dbReference>
<dbReference type="Gene3D" id="3.40.630.10">
    <property type="entry name" value="Zn peptidases"/>
    <property type="match status" value="1"/>
</dbReference>
<keyword evidence="7" id="KW-0224">Dipeptidase</keyword>
<dbReference type="PROSITE" id="PS00759">
    <property type="entry name" value="ARGE_DAPE_CPG2_2"/>
    <property type="match status" value="1"/>
</dbReference>
<dbReference type="Gene3D" id="3.30.70.360">
    <property type="match status" value="2"/>
</dbReference>
<dbReference type="InterPro" id="IPR010964">
    <property type="entry name" value="M20A_pepV-rel"/>
</dbReference>
<dbReference type="InterPro" id="IPR036264">
    <property type="entry name" value="Bact_exopeptidase_dim_dom"/>
</dbReference>
<dbReference type="InterPro" id="IPR050072">
    <property type="entry name" value="Peptidase_M20A"/>
</dbReference>